<keyword evidence="2" id="KW-1185">Reference proteome</keyword>
<protein>
    <submittedName>
        <fullName evidence="1">SusD-like starch-binding protein associating with outer membrane</fullName>
    </submittedName>
</protein>
<gene>
    <name evidence="1" type="ORF">BXY75_2512</name>
</gene>
<comment type="caution">
    <text evidence="1">The sequence shown here is derived from an EMBL/GenBank/DDBJ whole genome shotgun (WGS) entry which is preliminary data.</text>
</comment>
<dbReference type="Pfam" id="PF12771">
    <property type="entry name" value="SusD-like_2"/>
    <property type="match status" value="1"/>
</dbReference>
<dbReference type="InterPro" id="IPR011990">
    <property type="entry name" value="TPR-like_helical_dom_sf"/>
</dbReference>
<evidence type="ECO:0000313" key="2">
    <source>
        <dbReference type="Proteomes" id="UP000271339"/>
    </source>
</evidence>
<evidence type="ECO:0000313" key="1">
    <source>
        <dbReference type="EMBL" id="RMA57707.1"/>
    </source>
</evidence>
<sequence length="484" mass="52741">MKKLILILVTVFIAVSCSDSLESLNENIKDPSAVSGESLFISAEKQLVDQMVSLNVNQNNTKLWVQYLQESTYTDESNYDQVTRQIPENHWSALYKDVLKDLNEASKVIEATTYSTPELNAQKPNKQAIIEILTVYTYANLVETFGDVPYTEALDSDNLAPAYDDALTIYTDLISRLTAASNALNTGIGSFGADDERIYDGNTASWKKFANSLKLRMGITLSDVNPALAQSTVENAFSAGLISSSADNAAYTYSSSDPNTNPLYVDLVLSGRQDFIAGKTLTDIMNAINDPRRPLYLEPVDGLFVGGEIGSASAYADHSKHAAQFQDPTLPGLLMDYIEVEFLLAEAAARGYAVGGTAKNHYDAGITASITFWGGTATEASDFLAQATVDYNSAITASSSTPAWKQVIGTQRWLALFNRGMESWTSIRRLDYPVMAEPTEALSGYPNRYTYPTVEQTLNGESYDAAAAAIGGDAPETKLFFDMF</sequence>
<organism evidence="1 2">
    <name type="scientific">Ulvibacter antarcticus</name>
    <dbReference type="NCBI Taxonomy" id="442714"/>
    <lineage>
        <taxon>Bacteria</taxon>
        <taxon>Pseudomonadati</taxon>
        <taxon>Bacteroidota</taxon>
        <taxon>Flavobacteriia</taxon>
        <taxon>Flavobacteriales</taxon>
        <taxon>Flavobacteriaceae</taxon>
        <taxon>Ulvibacter</taxon>
    </lineage>
</organism>
<dbReference type="SUPFAM" id="SSF48452">
    <property type="entry name" value="TPR-like"/>
    <property type="match status" value="1"/>
</dbReference>
<proteinExistence type="predicted"/>
<dbReference type="Proteomes" id="UP000271339">
    <property type="component" value="Unassembled WGS sequence"/>
</dbReference>
<dbReference type="PROSITE" id="PS51257">
    <property type="entry name" value="PROKAR_LIPOPROTEIN"/>
    <property type="match status" value="1"/>
</dbReference>
<dbReference type="OrthoDB" id="725917at2"/>
<dbReference type="EMBL" id="REFC01000014">
    <property type="protein sequence ID" value="RMA57707.1"/>
    <property type="molecule type" value="Genomic_DNA"/>
</dbReference>
<accession>A0A3L9YE32</accession>
<dbReference type="InterPro" id="IPR041662">
    <property type="entry name" value="SusD-like_2"/>
</dbReference>
<dbReference type="AlphaFoldDB" id="A0A3L9YE32"/>
<reference evidence="1 2" key="1">
    <citation type="submission" date="2018-10" db="EMBL/GenBank/DDBJ databases">
        <title>Genomic Encyclopedia of Archaeal and Bacterial Type Strains, Phase II (KMG-II): from individual species to whole genera.</title>
        <authorList>
            <person name="Goeker M."/>
        </authorList>
    </citation>
    <scope>NUCLEOTIDE SEQUENCE [LARGE SCALE GENOMIC DNA]</scope>
    <source>
        <strain evidence="1 2">DSM 23424</strain>
    </source>
</reference>
<dbReference type="RefSeq" id="WP_121908066.1">
    <property type="nucleotide sequence ID" value="NZ_REFC01000014.1"/>
</dbReference>
<dbReference type="Gene3D" id="1.25.40.390">
    <property type="match status" value="1"/>
</dbReference>
<name>A0A3L9YE32_9FLAO</name>